<keyword evidence="3" id="KW-1185">Reference proteome</keyword>
<feature type="region of interest" description="Disordered" evidence="1">
    <location>
        <begin position="1"/>
        <end position="35"/>
    </location>
</feature>
<name>A0AAN8BZJ4_9TELE</name>
<reference evidence="2 3" key="1">
    <citation type="journal article" date="2023" name="Mol. Biol. Evol.">
        <title>Genomics of Secondarily Temperate Adaptation in the Only Non-Antarctic Icefish.</title>
        <authorList>
            <person name="Rivera-Colon A.G."/>
            <person name="Rayamajhi N."/>
            <person name="Minhas B.F."/>
            <person name="Madrigal G."/>
            <person name="Bilyk K.T."/>
            <person name="Yoon V."/>
            <person name="Hune M."/>
            <person name="Gregory S."/>
            <person name="Cheng C.H.C."/>
            <person name="Catchen J.M."/>
        </authorList>
    </citation>
    <scope>NUCLEOTIDE SEQUENCE [LARGE SCALE GENOMIC DNA]</scope>
    <source>
        <strain evidence="2">JC2023a</strain>
    </source>
</reference>
<proteinExistence type="predicted"/>
<evidence type="ECO:0000256" key="1">
    <source>
        <dbReference type="SAM" id="MobiDB-lite"/>
    </source>
</evidence>
<evidence type="ECO:0000313" key="3">
    <source>
        <dbReference type="Proteomes" id="UP001335648"/>
    </source>
</evidence>
<feature type="compositionally biased region" description="Pro residues" evidence="1">
    <location>
        <begin position="1"/>
        <end position="13"/>
    </location>
</feature>
<protein>
    <submittedName>
        <fullName evidence="2">Uncharacterized protein</fullName>
    </submittedName>
</protein>
<feature type="region of interest" description="Disordered" evidence="1">
    <location>
        <begin position="53"/>
        <end position="78"/>
    </location>
</feature>
<organism evidence="2 3">
    <name type="scientific">Champsocephalus esox</name>
    <name type="common">pike icefish</name>
    <dbReference type="NCBI Taxonomy" id="159716"/>
    <lineage>
        <taxon>Eukaryota</taxon>
        <taxon>Metazoa</taxon>
        <taxon>Chordata</taxon>
        <taxon>Craniata</taxon>
        <taxon>Vertebrata</taxon>
        <taxon>Euteleostomi</taxon>
        <taxon>Actinopterygii</taxon>
        <taxon>Neopterygii</taxon>
        <taxon>Teleostei</taxon>
        <taxon>Neoteleostei</taxon>
        <taxon>Acanthomorphata</taxon>
        <taxon>Eupercaria</taxon>
        <taxon>Perciformes</taxon>
        <taxon>Notothenioidei</taxon>
        <taxon>Channichthyidae</taxon>
        <taxon>Champsocephalus</taxon>
    </lineage>
</organism>
<dbReference type="Proteomes" id="UP001335648">
    <property type="component" value="Unassembled WGS sequence"/>
</dbReference>
<dbReference type="AlphaFoldDB" id="A0AAN8BZJ4"/>
<accession>A0AAN8BZJ4</accession>
<feature type="compositionally biased region" description="Basic and acidic residues" evidence="1">
    <location>
        <begin position="54"/>
        <end position="78"/>
    </location>
</feature>
<dbReference type="EMBL" id="JAULUE010002054">
    <property type="protein sequence ID" value="KAK5894332.1"/>
    <property type="molecule type" value="Genomic_DNA"/>
</dbReference>
<evidence type="ECO:0000313" key="2">
    <source>
        <dbReference type="EMBL" id="KAK5894332.1"/>
    </source>
</evidence>
<sequence>MALDPPPPHPNQQPPTAYLKSPLTQKPTEVKDSLDDSLHVPLFIEAVFGTRGSEVMDRPEPLEHSEESKTRNTRERGDTEFVRKYDRESVDEVKEDALGRFVLYKLRFSSPTAFNEL</sequence>
<comment type="caution">
    <text evidence="2">The sequence shown here is derived from an EMBL/GenBank/DDBJ whole genome shotgun (WGS) entry which is preliminary data.</text>
</comment>
<gene>
    <name evidence="2" type="ORF">CesoFtcFv8_011035</name>
</gene>